<keyword evidence="5" id="KW-0067">ATP-binding</keyword>
<dbReference type="InterPro" id="IPR027417">
    <property type="entry name" value="P-loop_NTPase"/>
</dbReference>
<keyword evidence="10" id="KW-0732">Signal</keyword>
<dbReference type="Pfam" id="PF01061">
    <property type="entry name" value="ABC2_membrane"/>
    <property type="match status" value="1"/>
</dbReference>
<dbReference type="OrthoDB" id="66620at2759"/>
<feature type="region of interest" description="Disordered" evidence="8">
    <location>
        <begin position="612"/>
        <end position="653"/>
    </location>
</feature>
<evidence type="ECO:0000259" key="11">
    <source>
        <dbReference type="PROSITE" id="PS50893"/>
    </source>
</evidence>
<dbReference type="GO" id="GO:0005524">
    <property type="term" value="F:ATP binding"/>
    <property type="evidence" value="ECO:0007669"/>
    <property type="project" value="UniProtKB-KW"/>
</dbReference>
<dbReference type="PANTHER" id="PTHR48041:SF2">
    <property type="entry name" value="ATP-DEPENDENT PERMEASE-RELATED"/>
    <property type="match status" value="1"/>
</dbReference>
<evidence type="ECO:0000313" key="12">
    <source>
        <dbReference type="EMBL" id="PRT54145.1"/>
    </source>
</evidence>
<feature type="signal peptide" evidence="10">
    <location>
        <begin position="1"/>
        <end position="18"/>
    </location>
</feature>
<evidence type="ECO:0000256" key="1">
    <source>
        <dbReference type="ARBA" id="ARBA00004141"/>
    </source>
</evidence>
<protein>
    <recommendedName>
        <fullName evidence="11">ABC transporter domain-containing protein</fullName>
    </recommendedName>
</protein>
<evidence type="ECO:0000256" key="8">
    <source>
        <dbReference type="SAM" id="MobiDB-lite"/>
    </source>
</evidence>
<dbReference type="GO" id="GO:0016020">
    <property type="term" value="C:membrane"/>
    <property type="evidence" value="ECO:0007669"/>
    <property type="project" value="UniProtKB-SubCell"/>
</dbReference>
<evidence type="ECO:0000256" key="5">
    <source>
        <dbReference type="ARBA" id="ARBA00022840"/>
    </source>
</evidence>
<comment type="caution">
    <text evidence="12">The sequence shown here is derived from an EMBL/GenBank/DDBJ whole genome shotgun (WGS) entry which is preliminary data.</text>
</comment>
<keyword evidence="3 9" id="KW-0812">Transmembrane</keyword>
<dbReference type="GO" id="GO:0140359">
    <property type="term" value="F:ABC-type transporter activity"/>
    <property type="evidence" value="ECO:0007669"/>
    <property type="project" value="InterPro"/>
</dbReference>
<dbReference type="InterPro" id="IPR003593">
    <property type="entry name" value="AAA+_ATPase"/>
</dbReference>
<dbReference type="CDD" id="cd03213">
    <property type="entry name" value="ABCG_EPDR"/>
    <property type="match status" value="1"/>
</dbReference>
<dbReference type="InterPro" id="IPR050352">
    <property type="entry name" value="ABCG_transporters"/>
</dbReference>
<name>A0A2T0FGN7_9ASCO</name>
<dbReference type="PROSITE" id="PS50893">
    <property type="entry name" value="ABC_TRANSPORTER_2"/>
    <property type="match status" value="1"/>
</dbReference>
<dbReference type="GO" id="GO:0016887">
    <property type="term" value="F:ATP hydrolysis activity"/>
    <property type="evidence" value="ECO:0007669"/>
    <property type="project" value="InterPro"/>
</dbReference>
<evidence type="ECO:0000313" key="13">
    <source>
        <dbReference type="Proteomes" id="UP000238350"/>
    </source>
</evidence>
<dbReference type="InterPro" id="IPR000742">
    <property type="entry name" value="EGF"/>
</dbReference>
<keyword evidence="13" id="KW-1185">Reference proteome</keyword>
<feature type="transmembrane region" description="Helical" evidence="9">
    <location>
        <begin position="857"/>
        <end position="879"/>
    </location>
</feature>
<evidence type="ECO:0000256" key="6">
    <source>
        <dbReference type="ARBA" id="ARBA00022989"/>
    </source>
</evidence>
<keyword evidence="7 9" id="KW-0472">Membrane</keyword>
<dbReference type="PROSITE" id="PS00022">
    <property type="entry name" value="EGF_1"/>
    <property type="match status" value="1"/>
</dbReference>
<dbReference type="Proteomes" id="UP000238350">
    <property type="component" value="Unassembled WGS sequence"/>
</dbReference>
<evidence type="ECO:0000256" key="4">
    <source>
        <dbReference type="ARBA" id="ARBA00022741"/>
    </source>
</evidence>
<comment type="subcellular location">
    <subcellularLocation>
        <location evidence="1">Membrane</location>
        <topology evidence="1">Multi-pass membrane protein</topology>
    </subcellularLocation>
</comment>
<keyword evidence="4" id="KW-0547">Nucleotide-binding</keyword>
<feature type="transmembrane region" description="Helical" evidence="9">
    <location>
        <begin position="970"/>
        <end position="993"/>
    </location>
</feature>
<feature type="transmembrane region" description="Helical" evidence="9">
    <location>
        <begin position="884"/>
        <end position="904"/>
    </location>
</feature>
<dbReference type="PANTHER" id="PTHR48041">
    <property type="entry name" value="ABC TRANSPORTER G FAMILY MEMBER 28"/>
    <property type="match status" value="1"/>
</dbReference>
<dbReference type="InterPro" id="IPR003439">
    <property type="entry name" value="ABC_transporter-like_ATP-bd"/>
</dbReference>
<feature type="compositionally biased region" description="Basic and acidic residues" evidence="8">
    <location>
        <begin position="641"/>
        <end position="653"/>
    </location>
</feature>
<dbReference type="Gene3D" id="2.10.25.10">
    <property type="entry name" value="Laminin"/>
    <property type="match status" value="1"/>
</dbReference>
<feature type="transmembrane region" description="Helical" evidence="9">
    <location>
        <begin position="818"/>
        <end position="845"/>
    </location>
</feature>
<feature type="transmembrane region" description="Helical" evidence="9">
    <location>
        <begin position="741"/>
        <end position="763"/>
    </location>
</feature>
<dbReference type="GeneID" id="36515514"/>
<evidence type="ECO:0000256" key="9">
    <source>
        <dbReference type="SAM" id="Phobius"/>
    </source>
</evidence>
<keyword evidence="6 9" id="KW-1133">Transmembrane helix</keyword>
<sequence length="996" mass="108183">MRLWLAAATALAIAGALTSPFDNDDCPPCFNCRDPGMECIHYGACNEFTGLCDCPAGFGGPDCASPVCGSLPRGARRPIRDDNGSCSCDNGWDGVNCNMCKEDNACQALMPGGEPGTCYTGGKLVKQNFHMCNVTNRKILDVLDGRVAQVTFGCDRNTTQCDLQLWVDEVESFFCKLSECDFDAASKGNGTQYNCENIECQCRPGELLCGADGSIDISVWLQKSVHGPGDLRCDGDGKCEFNEPEMNKLIKFVFGDQSIQLDCDSSECVHYSEIPGWAPPESETSTLWAAISLVFVAGFLGVALPMIRRAFYASDKPIELPQDDTGAPGSGGGLHLRAKPITLSFQNLSYAANGRDILEKIDGVAAAGSVLAIMGGSGAGKTTLLDILARKNKRGKTSGKLMLNGVEQGEAPGQVSAKAYKRLIGFVDQDDELMPTLTVYETIVTSALLRLPKSMSKDAKKLRALDTLAELGILHLKDRLVGSETDRGLSGGEKRRLAIACELVTSPSILFLDEPTSGLDAYNAYNVVESLVGLARDFKRTVVFTIHQPRSNIVALFDRLVLLAQGKQVFTGTPQQAAEHFASQGLKCAPGYNIADFMIDVTMKAALADGIEGPPDIDIQPERPAPTQESLVSGEEPCPDPDSHRLPPGEDPTREWADFAFHRQQPLTSGGSRRGSYQLVGLQRLVSAYNSSSYAADVQSEIAQSSRELGELPEGYKRISIWQQFLILSNRTFKNLYRNPMLVLTHYTISVVLGLVCGVLYYRVTNDIAGFQNRLGLFFFVLSLFGFSTLTTLSLFAHERLVFVRERANGYYSPFSYYAAKVLLDIVPLRVIPPLILGVIVYPLVGLTLTDGAPLKFLLILVLFNLSAATMMLVIGILISDSGVAILVGCLVNLFGILFAGLFLNQESMGAYSRWLRYLSLFHYAYEALSVNEVRYLSLVENKFGLKIQVPGASILSAFGFDNNAVTKDIAGLGVISCICLVLGYLTLSVCLVERR</sequence>
<evidence type="ECO:0000256" key="3">
    <source>
        <dbReference type="ARBA" id="ARBA00022692"/>
    </source>
</evidence>
<accession>A0A2T0FGN7</accession>
<dbReference type="PROSITE" id="PS00211">
    <property type="entry name" value="ABC_TRANSPORTER_1"/>
    <property type="match status" value="1"/>
</dbReference>
<gene>
    <name evidence="12" type="ORF">B9G98_01765</name>
</gene>
<dbReference type="SMART" id="SM00382">
    <property type="entry name" value="AAA"/>
    <property type="match status" value="1"/>
</dbReference>
<reference evidence="12 13" key="1">
    <citation type="submission" date="2017-04" db="EMBL/GenBank/DDBJ databases">
        <title>Genome sequencing of [Candida] sorbophila.</title>
        <authorList>
            <person name="Ahn J.O."/>
        </authorList>
    </citation>
    <scope>NUCLEOTIDE SEQUENCE [LARGE SCALE GENOMIC DNA]</scope>
    <source>
        <strain evidence="12 13">DS02</strain>
    </source>
</reference>
<dbReference type="InterPro" id="IPR017871">
    <property type="entry name" value="ABC_transporter-like_CS"/>
</dbReference>
<feature type="chain" id="PRO_5015759013" description="ABC transporter domain-containing protein" evidence="10">
    <location>
        <begin position="19"/>
        <end position="996"/>
    </location>
</feature>
<dbReference type="STRING" id="45607.A0A2T0FGN7"/>
<proteinExistence type="predicted"/>
<dbReference type="EMBL" id="NDIQ01000001">
    <property type="protein sequence ID" value="PRT54145.1"/>
    <property type="molecule type" value="Genomic_DNA"/>
</dbReference>
<dbReference type="AlphaFoldDB" id="A0A2T0FGN7"/>
<evidence type="ECO:0000256" key="7">
    <source>
        <dbReference type="ARBA" id="ARBA00023136"/>
    </source>
</evidence>
<dbReference type="InterPro" id="IPR013525">
    <property type="entry name" value="ABC2_TM"/>
</dbReference>
<dbReference type="SUPFAM" id="SSF52540">
    <property type="entry name" value="P-loop containing nucleoside triphosphate hydrolases"/>
    <property type="match status" value="1"/>
</dbReference>
<evidence type="ECO:0000256" key="10">
    <source>
        <dbReference type="SAM" id="SignalP"/>
    </source>
</evidence>
<feature type="transmembrane region" description="Helical" evidence="9">
    <location>
        <begin position="775"/>
        <end position="797"/>
    </location>
</feature>
<dbReference type="Pfam" id="PF00005">
    <property type="entry name" value="ABC_tran"/>
    <property type="match status" value="1"/>
</dbReference>
<organism evidence="12 13">
    <name type="scientific">Wickerhamiella sorbophila</name>
    <dbReference type="NCBI Taxonomy" id="45607"/>
    <lineage>
        <taxon>Eukaryota</taxon>
        <taxon>Fungi</taxon>
        <taxon>Dikarya</taxon>
        <taxon>Ascomycota</taxon>
        <taxon>Saccharomycotina</taxon>
        <taxon>Dipodascomycetes</taxon>
        <taxon>Dipodascales</taxon>
        <taxon>Trichomonascaceae</taxon>
        <taxon>Wickerhamiella</taxon>
    </lineage>
</organism>
<keyword evidence="2" id="KW-0813">Transport</keyword>
<dbReference type="Gene3D" id="3.40.50.300">
    <property type="entry name" value="P-loop containing nucleotide triphosphate hydrolases"/>
    <property type="match status" value="1"/>
</dbReference>
<dbReference type="RefSeq" id="XP_024664091.1">
    <property type="nucleotide sequence ID" value="XM_024808323.1"/>
</dbReference>
<evidence type="ECO:0000256" key="2">
    <source>
        <dbReference type="ARBA" id="ARBA00022448"/>
    </source>
</evidence>
<feature type="domain" description="ABC transporter" evidence="11">
    <location>
        <begin position="343"/>
        <end position="590"/>
    </location>
</feature>